<keyword evidence="1" id="KW-0969">Cilium</keyword>
<dbReference type="Proteomes" id="UP001230051">
    <property type="component" value="Unassembled WGS sequence"/>
</dbReference>
<dbReference type="EMBL" id="JAGXEW010000009">
    <property type="protein sequence ID" value="KAK1167916.1"/>
    <property type="molecule type" value="Genomic_DNA"/>
</dbReference>
<protein>
    <submittedName>
        <fullName evidence="1">Cilia- and flagella-associated protein 91</fullName>
    </submittedName>
</protein>
<keyword evidence="1" id="KW-0966">Cell projection</keyword>
<evidence type="ECO:0000313" key="1">
    <source>
        <dbReference type="EMBL" id="KAK1167916.1"/>
    </source>
</evidence>
<organism evidence="1 2">
    <name type="scientific">Acipenser oxyrinchus oxyrinchus</name>
    <dbReference type="NCBI Taxonomy" id="40147"/>
    <lineage>
        <taxon>Eukaryota</taxon>
        <taxon>Metazoa</taxon>
        <taxon>Chordata</taxon>
        <taxon>Craniata</taxon>
        <taxon>Vertebrata</taxon>
        <taxon>Euteleostomi</taxon>
        <taxon>Actinopterygii</taxon>
        <taxon>Chondrostei</taxon>
        <taxon>Acipenseriformes</taxon>
        <taxon>Acipenseridae</taxon>
        <taxon>Acipenser</taxon>
    </lineage>
</organism>
<evidence type="ECO:0000313" key="2">
    <source>
        <dbReference type="Proteomes" id="UP001230051"/>
    </source>
</evidence>
<gene>
    <name evidence="1" type="ORF">AOXY_G10710</name>
</gene>
<sequence>MTTRLQEAHLEVLKKLFKQCEDKQQEANTKCLDNQDRNSERCVVKSRFLSTFEGRGRERTCSNLLAETLKRTSHSEYVRQSQRKHLLAAHRIVHAATETSQGVTETLDSPATSAAGKVLEEMLTQTETDSEPSWKDCLQHRT</sequence>
<keyword evidence="2" id="KW-1185">Reference proteome</keyword>
<comment type="caution">
    <text evidence="1">The sequence shown here is derived from an EMBL/GenBank/DDBJ whole genome shotgun (WGS) entry which is preliminary data.</text>
</comment>
<keyword evidence="1" id="KW-0282">Flagellum</keyword>
<reference evidence="1" key="1">
    <citation type="submission" date="2022-02" db="EMBL/GenBank/DDBJ databases">
        <title>Atlantic sturgeon de novo genome assembly.</title>
        <authorList>
            <person name="Stock M."/>
            <person name="Klopp C."/>
            <person name="Guiguen Y."/>
            <person name="Cabau C."/>
            <person name="Parinello H."/>
            <person name="Santidrian Yebra-Pimentel E."/>
            <person name="Kuhl H."/>
            <person name="Dirks R.P."/>
            <person name="Guessner J."/>
            <person name="Wuertz S."/>
            <person name="Du K."/>
            <person name="Schartl M."/>
        </authorList>
    </citation>
    <scope>NUCLEOTIDE SEQUENCE</scope>
    <source>
        <strain evidence="1">STURGEONOMICS-FGT-2020</strain>
        <tissue evidence="1">Whole blood</tissue>
    </source>
</reference>
<proteinExistence type="predicted"/>
<name>A0AAD8DF66_ACIOX</name>
<accession>A0AAD8DF66</accession>
<dbReference type="AlphaFoldDB" id="A0AAD8DF66"/>